<dbReference type="STRING" id="632773.BBEV_2039"/>
<dbReference type="EMBL" id="CP012502">
    <property type="protein sequence ID" value="AOM83399.1"/>
    <property type="molecule type" value="Genomic_DNA"/>
</dbReference>
<evidence type="ECO:0000313" key="3">
    <source>
        <dbReference type="Proteomes" id="UP000094463"/>
    </source>
</evidence>
<evidence type="ECO:0000313" key="2">
    <source>
        <dbReference type="EMBL" id="AOM83399.1"/>
    </source>
</evidence>
<keyword evidence="3" id="KW-1185">Reference proteome</keyword>
<organism evidence="2 3">
    <name type="scientific">Salisediminibacterium beveridgei</name>
    <dbReference type="NCBI Taxonomy" id="632773"/>
    <lineage>
        <taxon>Bacteria</taxon>
        <taxon>Bacillati</taxon>
        <taxon>Bacillota</taxon>
        <taxon>Bacilli</taxon>
        <taxon>Bacillales</taxon>
        <taxon>Bacillaceae</taxon>
        <taxon>Salisediminibacterium</taxon>
    </lineage>
</organism>
<keyword evidence="1" id="KW-0472">Membrane</keyword>
<gene>
    <name evidence="2" type="ORF">BBEV_2039</name>
</gene>
<reference evidence="2 3" key="1">
    <citation type="submission" date="2015-08" db="EMBL/GenBank/DDBJ databases">
        <title>The complete genome sequence of Bacillus beveridgei MLTeJB.</title>
        <authorList>
            <person name="Hanson T.E."/>
            <person name="Mesa C."/>
            <person name="Basesman S.M."/>
            <person name="Oremland R.S."/>
        </authorList>
    </citation>
    <scope>NUCLEOTIDE SEQUENCE [LARGE SCALE GENOMIC DNA]</scope>
    <source>
        <strain evidence="2 3">MLTeJB</strain>
    </source>
</reference>
<evidence type="ECO:0000256" key="1">
    <source>
        <dbReference type="SAM" id="Phobius"/>
    </source>
</evidence>
<proteinExistence type="predicted"/>
<feature type="transmembrane region" description="Helical" evidence="1">
    <location>
        <begin position="12"/>
        <end position="32"/>
    </location>
</feature>
<dbReference type="Pfam" id="PF05437">
    <property type="entry name" value="AzlD"/>
    <property type="match status" value="1"/>
</dbReference>
<feature type="transmembrane region" description="Helical" evidence="1">
    <location>
        <begin position="84"/>
        <end position="106"/>
    </location>
</feature>
<dbReference type="KEGG" id="bbev:BBEV_2039"/>
<dbReference type="Proteomes" id="UP000094463">
    <property type="component" value="Chromosome"/>
</dbReference>
<keyword evidence="1" id="KW-1133">Transmembrane helix</keyword>
<dbReference type="RefSeq" id="WP_069365386.1">
    <property type="nucleotide sequence ID" value="NZ_CP012502.1"/>
</dbReference>
<keyword evidence="1" id="KW-0812">Transmembrane</keyword>
<name>A0A1D7QWQ3_9BACI</name>
<dbReference type="PATRIC" id="fig|632773.3.peg.2148"/>
<protein>
    <submittedName>
        <fullName evidence="2">Branched-Chain Amino Acid Transport</fullName>
    </submittedName>
</protein>
<dbReference type="OrthoDB" id="9811308at2"/>
<accession>A0A1D7QWQ3</accession>
<sequence>MATPILTEEMFWLIVGMGLVTFIPRLLPLIALKTENWPDWSKRMLARVPFAILGALIFPGILYVGPTVTWGVAGATVAAFLAYFKAPLIAVVAGAIVFLTILDVILY</sequence>
<dbReference type="InterPro" id="IPR008407">
    <property type="entry name" value="Brnchd-chn_aa_trnsp_AzlD"/>
</dbReference>
<feature type="transmembrane region" description="Helical" evidence="1">
    <location>
        <begin position="44"/>
        <end position="64"/>
    </location>
</feature>
<dbReference type="AlphaFoldDB" id="A0A1D7QWQ3"/>